<sequence length="40" mass="4312">MLTRNDLIRERRTRGGNLPGLLVVYSVLVGTMAGTALAIL</sequence>
<organism evidence="2 3">
    <name type="scientific">Sinisalibacter lacisalsi</name>
    <dbReference type="NCBI Taxonomy" id="1526570"/>
    <lineage>
        <taxon>Bacteria</taxon>
        <taxon>Pseudomonadati</taxon>
        <taxon>Pseudomonadota</taxon>
        <taxon>Alphaproteobacteria</taxon>
        <taxon>Rhodobacterales</taxon>
        <taxon>Roseobacteraceae</taxon>
        <taxon>Sinisalibacter</taxon>
    </lineage>
</organism>
<reference evidence="3" key="1">
    <citation type="journal article" date="2019" name="Int. J. Syst. Evol. Microbiol.">
        <title>The Global Catalogue of Microorganisms (GCM) 10K type strain sequencing project: providing services to taxonomists for standard genome sequencing and annotation.</title>
        <authorList>
            <consortium name="The Broad Institute Genomics Platform"/>
            <consortium name="The Broad Institute Genome Sequencing Center for Infectious Disease"/>
            <person name="Wu L."/>
            <person name="Ma J."/>
        </authorList>
    </citation>
    <scope>NUCLEOTIDE SEQUENCE [LARGE SCALE GENOMIC DNA]</scope>
    <source>
        <strain evidence="3">CGMCC 1.12922</strain>
    </source>
</reference>
<evidence type="ECO:0000313" key="3">
    <source>
        <dbReference type="Proteomes" id="UP000617355"/>
    </source>
</evidence>
<dbReference type="Proteomes" id="UP000617355">
    <property type="component" value="Unassembled WGS sequence"/>
</dbReference>
<evidence type="ECO:0000256" key="1">
    <source>
        <dbReference type="SAM" id="Phobius"/>
    </source>
</evidence>
<keyword evidence="1" id="KW-0812">Transmembrane</keyword>
<dbReference type="EMBL" id="BMGI01000001">
    <property type="protein sequence ID" value="GGD21031.1"/>
    <property type="molecule type" value="Genomic_DNA"/>
</dbReference>
<proteinExistence type="predicted"/>
<accession>A0ABQ1QCF1</accession>
<evidence type="ECO:0000313" key="2">
    <source>
        <dbReference type="EMBL" id="GGD21031.1"/>
    </source>
</evidence>
<protein>
    <submittedName>
        <fullName evidence="2">Uncharacterized protein</fullName>
    </submittedName>
</protein>
<dbReference type="RefSeq" id="WP_268236795.1">
    <property type="nucleotide sequence ID" value="NZ_BMGI01000001.1"/>
</dbReference>
<name>A0ABQ1QCF1_9RHOB</name>
<gene>
    <name evidence="2" type="ORF">GCM10011358_01930</name>
</gene>
<comment type="caution">
    <text evidence="2">The sequence shown here is derived from an EMBL/GenBank/DDBJ whole genome shotgun (WGS) entry which is preliminary data.</text>
</comment>
<keyword evidence="3" id="KW-1185">Reference proteome</keyword>
<keyword evidence="1" id="KW-0472">Membrane</keyword>
<keyword evidence="1" id="KW-1133">Transmembrane helix</keyword>
<feature type="transmembrane region" description="Helical" evidence="1">
    <location>
        <begin position="21"/>
        <end position="39"/>
    </location>
</feature>